<proteinExistence type="predicted"/>
<comment type="caution">
    <text evidence="1">The sequence shown here is derived from an EMBL/GenBank/DDBJ whole genome shotgun (WGS) entry which is preliminary data.</text>
</comment>
<dbReference type="Proteomes" id="UP000817854">
    <property type="component" value="Unassembled WGS sequence"/>
</dbReference>
<dbReference type="EMBL" id="VEVQ02000015">
    <property type="protein sequence ID" value="NHN27595.1"/>
    <property type="molecule type" value="Genomic_DNA"/>
</dbReference>
<reference evidence="1" key="2">
    <citation type="submission" date="2020-02" db="EMBL/GenBank/DDBJ databases">
        <title>Flavobacterium profundi sp. nov., isolated from a deep-sea seamount.</title>
        <authorList>
            <person name="Zhang D.-C."/>
        </authorList>
    </citation>
    <scope>NUCLEOTIDE SEQUENCE</scope>
    <source>
        <strain evidence="1">EC11</strain>
    </source>
</reference>
<keyword evidence="2" id="KW-1185">Reference proteome</keyword>
<evidence type="ECO:0000313" key="1">
    <source>
        <dbReference type="EMBL" id="NHN27595.1"/>
    </source>
</evidence>
<gene>
    <name evidence="1" type="ORF">FIA58_018090</name>
</gene>
<evidence type="ECO:0000313" key="2">
    <source>
        <dbReference type="Proteomes" id="UP000817854"/>
    </source>
</evidence>
<evidence type="ECO:0008006" key="3">
    <source>
        <dbReference type="Google" id="ProtNLM"/>
    </source>
</evidence>
<reference evidence="1" key="1">
    <citation type="submission" date="2019-05" db="EMBL/GenBank/DDBJ databases">
        <authorList>
            <person name="Lianzixin W."/>
        </authorList>
    </citation>
    <scope>NUCLEOTIDE SEQUENCE</scope>
    <source>
        <strain evidence="1">EC11</strain>
    </source>
</reference>
<accession>A0ABX0IWL1</accession>
<dbReference type="RefSeq" id="WP_140964105.1">
    <property type="nucleotide sequence ID" value="NZ_VEVQ02000015.1"/>
</dbReference>
<name>A0ABX0IWL1_9FLAO</name>
<protein>
    <recommendedName>
        <fullName evidence="3">DUF551 domain-containing protein</fullName>
    </recommendedName>
</protein>
<organism evidence="1 2">
    <name type="scientific">Flavobacterium jejuense</name>
    <dbReference type="NCBI Taxonomy" id="1544455"/>
    <lineage>
        <taxon>Bacteria</taxon>
        <taxon>Pseudomonadati</taxon>
        <taxon>Bacteroidota</taxon>
        <taxon>Flavobacteriia</taxon>
        <taxon>Flavobacteriales</taxon>
        <taxon>Flavobacteriaceae</taxon>
        <taxon>Flavobacterium</taxon>
    </lineage>
</organism>
<sequence length="117" mass="12943">MSKLELTSELSESIQAQLSQDFMDSCKNSVSKKALADLVYNKAIQNPYVLAPQPVWTGQLNTFWVVLTQIGMHVNLGGTWITFGAYDAKGLYEKGAFYDGSSQITVGEVMENAVWMP</sequence>